<evidence type="ECO:0000313" key="2">
    <source>
        <dbReference type="EMBL" id="CAK9056545.1"/>
    </source>
</evidence>
<evidence type="ECO:0000313" key="3">
    <source>
        <dbReference type="Proteomes" id="UP001642484"/>
    </source>
</evidence>
<dbReference type="EMBL" id="CAXAMN010020757">
    <property type="protein sequence ID" value="CAK9056545.1"/>
    <property type="molecule type" value="Genomic_DNA"/>
</dbReference>
<protein>
    <submittedName>
        <fullName evidence="2">Uncharacterized protein</fullName>
    </submittedName>
</protein>
<reference evidence="2 3" key="1">
    <citation type="submission" date="2024-02" db="EMBL/GenBank/DDBJ databases">
        <authorList>
            <person name="Chen Y."/>
            <person name="Shah S."/>
            <person name="Dougan E. K."/>
            <person name="Thang M."/>
            <person name="Chan C."/>
        </authorList>
    </citation>
    <scope>NUCLEOTIDE SEQUENCE [LARGE SCALE GENOMIC DNA]</scope>
</reference>
<name>A0ABP0MYE6_9DINO</name>
<sequence>MVAMDSSSDGLDPTSDGLQPNAMGVPSRESGRPIPVSIRFSDFPPHAATWPAPERPPLLERCRCCGQPRPRPTRRCPVHHKHGSFVASEELQQLDQAPYWV</sequence>
<evidence type="ECO:0000256" key="1">
    <source>
        <dbReference type="SAM" id="MobiDB-lite"/>
    </source>
</evidence>
<dbReference type="Proteomes" id="UP001642484">
    <property type="component" value="Unassembled WGS sequence"/>
</dbReference>
<keyword evidence="3" id="KW-1185">Reference proteome</keyword>
<proteinExistence type="predicted"/>
<organism evidence="2 3">
    <name type="scientific">Durusdinium trenchii</name>
    <dbReference type="NCBI Taxonomy" id="1381693"/>
    <lineage>
        <taxon>Eukaryota</taxon>
        <taxon>Sar</taxon>
        <taxon>Alveolata</taxon>
        <taxon>Dinophyceae</taxon>
        <taxon>Suessiales</taxon>
        <taxon>Symbiodiniaceae</taxon>
        <taxon>Durusdinium</taxon>
    </lineage>
</organism>
<comment type="caution">
    <text evidence="2">The sequence shown here is derived from an EMBL/GenBank/DDBJ whole genome shotgun (WGS) entry which is preliminary data.</text>
</comment>
<accession>A0ABP0MYE6</accession>
<feature type="region of interest" description="Disordered" evidence="1">
    <location>
        <begin position="1"/>
        <end position="40"/>
    </location>
</feature>
<gene>
    <name evidence="2" type="ORF">CCMP2556_LOCUS28002</name>
</gene>